<accession>A0A364KNC4</accession>
<dbReference type="Pfam" id="PF09339">
    <property type="entry name" value="HTH_IclR"/>
    <property type="match status" value="1"/>
</dbReference>
<sequence>MKSSTGDIVQQLDQVRVNIDAFTPDDAQARRDLRASALALASTLSSPEDIFADAFYQPALAVAILVAMEAQWLQCLASESAPLSATELSQRTQTSRSTIVRFMRVLTSHRIVTEDDTEKYIANSNTRWLTTPAALAGAQILYPATAEACLQLPNWYASRKFAEPTSLKDGPFFATFKKTFWDSLRDDPAKHAAFSLSMEGVYEEDAIKSDAELIGRKLKQAADMQVGDVNDVLLVDIGGGTGHLLRTFRKLHRELPGKLVLQDRASVIDKMDSKIMEGIDLIAYDFFDPQPIKYAEAYSLRHVLHDWSDEDCRKILANTCAVMRKGYSKLYIMDILLPDQGCSVTSALQDIMLLALFCGKERSKRQFEELLGSVGLRITEVFVSDASTAEAGKIFGVPTPLGLHVFLPPKMVPELTEFSDHESNLEAHFALHTLENKTKFSRTEPLFAKVTHKGINHHGRETVQILEHGICEEIRKVIGPCGQWKQFNASRIIKQVAMAGCNLVAHGPMLGSNQAWLSEIEGYLDDAMFGFFDVMEYPQFLHETLALFNKRMRRLPGRLERIKETLKPVLEDYRQSEKKHIDGIQWASDYASDEEQRGIEYQALTHIIMYYFNSIFIMPTIVILFYDLLSHPDCIDPLRKEIREVFGKDMPADFTPNKLDKLLKLDSFLKESQRIATPTLCNFLTMGRLALTEIRFSNGVVLPKGTPFGIPLWPLAHDPDLWPEPSAFDPWRHLRMGEAEGNRVDNLMTAARPRWLLWGRGRHACPGRFFVVHVIKITAVMLLSSYDMRFAEDVTPAGEYIGSGFMPDMKAEIQFRDRKDTSVQF</sequence>
<keyword evidence="3" id="KW-0489">Methyltransferase</keyword>
<dbReference type="STRING" id="1196081.A0A364KNC4"/>
<dbReference type="PANTHER" id="PTHR46206:SF6">
    <property type="entry name" value="CYTOCHROME P450 MONOOXYGENASE AN1598-RELATED"/>
    <property type="match status" value="1"/>
</dbReference>
<evidence type="ECO:0000256" key="7">
    <source>
        <dbReference type="ARBA" id="ARBA00023002"/>
    </source>
</evidence>
<dbReference type="InterPro" id="IPR036390">
    <property type="entry name" value="WH_DNA-bd_sf"/>
</dbReference>
<dbReference type="GO" id="GO:0032259">
    <property type="term" value="P:methylation"/>
    <property type="evidence" value="ECO:0007669"/>
    <property type="project" value="UniProtKB-KW"/>
</dbReference>
<dbReference type="CDD" id="cd11041">
    <property type="entry name" value="CYP503A1-like"/>
    <property type="match status" value="1"/>
</dbReference>
<dbReference type="GO" id="GO:0005506">
    <property type="term" value="F:iron ion binding"/>
    <property type="evidence" value="ECO:0007669"/>
    <property type="project" value="InterPro"/>
</dbReference>
<name>A0A364KNC4_TALAM</name>
<evidence type="ECO:0000256" key="5">
    <source>
        <dbReference type="ARBA" id="ARBA00022691"/>
    </source>
</evidence>
<comment type="caution">
    <text evidence="13">The sequence shown here is derived from an EMBL/GenBank/DDBJ whole genome shotgun (WGS) entry which is preliminary data.</text>
</comment>
<dbReference type="InterPro" id="IPR036388">
    <property type="entry name" value="WH-like_DNA-bd_sf"/>
</dbReference>
<dbReference type="EMBL" id="MIKG01000001">
    <property type="protein sequence ID" value="RAO65056.1"/>
    <property type="molecule type" value="Genomic_DNA"/>
</dbReference>
<dbReference type="GO" id="GO:0006355">
    <property type="term" value="P:regulation of DNA-templated transcription"/>
    <property type="evidence" value="ECO:0007669"/>
    <property type="project" value="InterPro"/>
</dbReference>
<evidence type="ECO:0008006" key="15">
    <source>
        <dbReference type="Google" id="ProtNLM"/>
    </source>
</evidence>
<dbReference type="InterPro" id="IPR029063">
    <property type="entry name" value="SAM-dependent_MTases_sf"/>
</dbReference>
<keyword evidence="5" id="KW-0949">S-adenosyl-L-methionine</keyword>
<dbReference type="Proteomes" id="UP000249363">
    <property type="component" value="Unassembled WGS sequence"/>
</dbReference>
<evidence type="ECO:0000256" key="2">
    <source>
        <dbReference type="ARBA" id="ARBA00010617"/>
    </source>
</evidence>
<dbReference type="InterPro" id="IPR016461">
    <property type="entry name" value="COMT-like"/>
</dbReference>
<dbReference type="Pfam" id="PF00067">
    <property type="entry name" value="p450"/>
    <property type="match status" value="1"/>
</dbReference>
<dbReference type="GO" id="GO:0020037">
    <property type="term" value="F:heme binding"/>
    <property type="evidence" value="ECO:0007669"/>
    <property type="project" value="InterPro"/>
</dbReference>
<dbReference type="PROSITE" id="PS51683">
    <property type="entry name" value="SAM_OMT_II"/>
    <property type="match status" value="1"/>
</dbReference>
<reference evidence="13 14" key="1">
    <citation type="journal article" date="2017" name="Biotechnol. Biofuels">
        <title>Differential beta-glucosidase expression as a function of carbon source availability in Talaromyces amestolkiae: a genomic and proteomic approach.</title>
        <authorList>
            <person name="de Eugenio L.I."/>
            <person name="Mendez-Liter J.A."/>
            <person name="Nieto-Dominguez M."/>
            <person name="Alonso L."/>
            <person name="Gil-Munoz J."/>
            <person name="Barriuso J."/>
            <person name="Prieto A."/>
            <person name="Martinez M.J."/>
        </authorList>
    </citation>
    <scope>NUCLEOTIDE SEQUENCE [LARGE SCALE GENOMIC DNA]</scope>
    <source>
        <strain evidence="13 14">CIB</strain>
    </source>
</reference>
<gene>
    <name evidence="13" type="ORF">BHQ10_001068</name>
</gene>
<evidence type="ECO:0000313" key="14">
    <source>
        <dbReference type="Proteomes" id="UP000249363"/>
    </source>
</evidence>
<dbReference type="Gene3D" id="3.40.50.150">
    <property type="entry name" value="Vaccinia Virus protein VP39"/>
    <property type="match status" value="1"/>
</dbReference>
<keyword evidence="8 10" id="KW-0408">Iron</keyword>
<dbReference type="SUPFAM" id="SSF48264">
    <property type="entry name" value="Cytochrome P450"/>
    <property type="match status" value="1"/>
</dbReference>
<dbReference type="OrthoDB" id="1844152at2759"/>
<dbReference type="InterPro" id="IPR002403">
    <property type="entry name" value="Cyt_P450_E_grp-IV"/>
</dbReference>
<comment type="cofactor">
    <cofactor evidence="1 10">
        <name>heme</name>
        <dbReference type="ChEBI" id="CHEBI:30413"/>
    </cofactor>
</comment>
<dbReference type="Gene3D" id="1.10.10.10">
    <property type="entry name" value="Winged helix-like DNA-binding domain superfamily/Winged helix DNA-binding domain"/>
    <property type="match status" value="1"/>
</dbReference>
<dbReference type="InterPro" id="IPR001077">
    <property type="entry name" value="COMT_C"/>
</dbReference>
<evidence type="ECO:0000259" key="12">
    <source>
        <dbReference type="Pfam" id="PF09339"/>
    </source>
</evidence>
<dbReference type="GO" id="GO:0016705">
    <property type="term" value="F:oxidoreductase activity, acting on paired donors, with incorporation or reduction of molecular oxygen"/>
    <property type="evidence" value="ECO:0007669"/>
    <property type="project" value="InterPro"/>
</dbReference>
<dbReference type="RefSeq" id="XP_040729573.1">
    <property type="nucleotide sequence ID" value="XM_040873063.1"/>
</dbReference>
<feature type="domain" description="HTH iclR-type" evidence="12">
    <location>
        <begin position="73"/>
        <end position="115"/>
    </location>
</feature>
<protein>
    <recommendedName>
        <fullName evidence="15">O-methyltransferase domain-containing protein</fullName>
    </recommendedName>
</protein>
<evidence type="ECO:0000256" key="9">
    <source>
        <dbReference type="ARBA" id="ARBA00023033"/>
    </source>
</evidence>
<proteinExistence type="inferred from homology"/>
<dbReference type="SUPFAM" id="SSF46785">
    <property type="entry name" value="Winged helix' DNA-binding domain"/>
    <property type="match status" value="1"/>
</dbReference>
<feature type="binding site" description="axial binding residue" evidence="10">
    <location>
        <position position="765"/>
    </location>
    <ligand>
        <name>heme</name>
        <dbReference type="ChEBI" id="CHEBI:30413"/>
    </ligand>
    <ligandPart>
        <name>Fe</name>
        <dbReference type="ChEBI" id="CHEBI:18248"/>
    </ligandPart>
</feature>
<dbReference type="SUPFAM" id="SSF53335">
    <property type="entry name" value="S-adenosyl-L-methionine-dependent methyltransferases"/>
    <property type="match status" value="1"/>
</dbReference>
<organism evidence="13 14">
    <name type="scientific">Talaromyces amestolkiae</name>
    <dbReference type="NCBI Taxonomy" id="1196081"/>
    <lineage>
        <taxon>Eukaryota</taxon>
        <taxon>Fungi</taxon>
        <taxon>Dikarya</taxon>
        <taxon>Ascomycota</taxon>
        <taxon>Pezizomycotina</taxon>
        <taxon>Eurotiomycetes</taxon>
        <taxon>Eurotiomycetidae</taxon>
        <taxon>Eurotiales</taxon>
        <taxon>Trichocomaceae</taxon>
        <taxon>Talaromyces</taxon>
        <taxon>Talaromyces sect. Talaromyces</taxon>
    </lineage>
</organism>
<dbReference type="GO" id="GO:0003677">
    <property type="term" value="F:DNA binding"/>
    <property type="evidence" value="ECO:0007669"/>
    <property type="project" value="InterPro"/>
</dbReference>
<evidence type="ECO:0000256" key="3">
    <source>
        <dbReference type="ARBA" id="ARBA00022603"/>
    </source>
</evidence>
<evidence type="ECO:0000256" key="4">
    <source>
        <dbReference type="ARBA" id="ARBA00022679"/>
    </source>
</evidence>
<dbReference type="PRINTS" id="PR00465">
    <property type="entry name" value="EP450IV"/>
</dbReference>
<keyword evidence="4" id="KW-0808">Transferase</keyword>
<keyword evidence="9" id="KW-0503">Monooxygenase</keyword>
<feature type="domain" description="O-methyltransferase C-terminal" evidence="11">
    <location>
        <begin position="205"/>
        <end position="376"/>
    </location>
</feature>
<dbReference type="GO" id="GO:0008171">
    <property type="term" value="F:O-methyltransferase activity"/>
    <property type="evidence" value="ECO:0007669"/>
    <property type="project" value="InterPro"/>
</dbReference>
<dbReference type="PANTHER" id="PTHR46206">
    <property type="entry name" value="CYTOCHROME P450"/>
    <property type="match status" value="1"/>
</dbReference>
<dbReference type="GO" id="GO:0004497">
    <property type="term" value="F:monooxygenase activity"/>
    <property type="evidence" value="ECO:0007669"/>
    <property type="project" value="UniProtKB-KW"/>
</dbReference>
<dbReference type="InterPro" id="IPR036396">
    <property type="entry name" value="Cyt_P450_sf"/>
</dbReference>
<dbReference type="AlphaFoldDB" id="A0A364KNC4"/>
<keyword evidence="14" id="KW-1185">Reference proteome</keyword>
<comment type="similarity">
    <text evidence="2">Belongs to the cytochrome P450 family.</text>
</comment>
<evidence type="ECO:0000313" key="13">
    <source>
        <dbReference type="EMBL" id="RAO65056.1"/>
    </source>
</evidence>
<dbReference type="InterPro" id="IPR001128">
    <property type="entry name" value="Cyt_P450"/>
</dbReference>
<dbReference type="Gene3D" id="1.10.630.10">
    <property type="entry name" value="Cytochrome P450"/>
    <property type="match status" value="1"/>
</dbReference>
<evidence type="ECO:0000256" key="8">
    <source>
        <dbReference type="ARBA" id="ARBA00023004"/>
    </source>
</evidence>
<dbReference type="InterPro" id="IPR005471">
    <property type="entry name" value="Tscrpt_reg_IclR_N"/>
</dbReference>
<keyword evidence="10" id="KW-0349">Heme</keyword>
<keyword evidence="7" id="KW-0560">Oxidoreductase</keyword>
<evidence type="ECO:0000256" key="10">
    <source>
        <dbReference type="PIRSR" id="PIRSR602403-1"/>
    </source>
</evidence>
<keyword evidence="6 10" id="KW-0479">Metal-binding</keyword>
<evidence type="ECO:0000256" key="1">
    <source>
        <dbReference type="ARBA" id="ARBA00001971"/>
    </source>
</evidence>
<dbReference type="Pfam" id="PF00891">
    <property type="entry name" value="Methyltransf_2"/>
    <property type="match status" value="1"/>
</dbReference>
<evidence type="ECO:0000259" key="11">
    <source>
        <dbReference type="Pfam" id="PF00891"/>
    </source>
</evidence>
<dbReference type="GeneID" id="63790285"/>
<evidence type="ECO:0000256" key="6">
    <source>
        <dbReference type="ARBA" id="ARBA00022723"/>
    </source>
</evidence>